<evidence type="ECO:0000313" key="7">
    <source>
        <dbReference type="EMBL" id="KAB8073573.1"/>
    </source>
</evidence>
<accession>A0A5N5WYD7</accession>
<keyword evidence="4" id="KW-0560">Oxidoreductase</keyword>
<organism evidence="7 8">
    <name type="scientific">Aspergillus leporis</name>
    <dbReference type="NCBI Taxonomy" id="41062"/>
    <lineage>
        <taxon>Eukaryota</taxon>
        <taxon>Fungi</taxon>
        <taxon>Dikarya</taxon>
        <taxon>Ascomycota</taxon>
        <taxon>Pezizomycotina</taxon>
        <taxon>Eurotiomycetes</taxon>
        <taxon>Eurotiomycetidae</taxon>
        <taxon>Eurotiales</taxon>
        <taxon>Aspergillaceae</taxon>
        <taxon>Aspergillus</taxon>
        <taxon>Aspergillus subgen. Circumdati</taxon>
    </lineage>
</organism>
<proteinExistence type="inferred from homology"/>
<dbReference type="InterPro" id="IPR002938">
    <property type="entry name" value="FAD-bd"/>
</dbReference>
<dbReference type="EMBL" id="ML732224">
    <property type="protein sequence ID" value="KAB8073573.1"/>
    <property type="molecule type" value="Genomic_DNA"/>
</dbReference>
<sequence>MAASERLKIAIVGGGLAGALSARVLREKHDVTIYERSKAVSEVGAAINIGPNGVKILESLGFDRSRVGSLPAGRTKTWDKEGNMMLDTVLQCHKEFGADWLFNHRADLRDEFLRLAIAEDDSLPGCHSKIHIGTEVTNVDVQAAKLKLANGDEVEADLIIAADGIKSKIRPLVVGEEALNTARPSGLSAFRFAMGLEKVREIFGDTPDILDRSQTACLYVIFSYDGTKRSVVMYPCRNFELLNFVCIVPDDSLKTLTTESWTASGDRDELLSLFYQDPLPTYVCGRTVLIGDAAHAMTPHQGQGGTQAVEDAEGFRLFLTENITSADVPGILKNYDSVRRPRASQIQVNTRKATEQKSPQEVYSFTKYNWTYPGIIEGLNRVRSGEVLIQF</sequence>
<keyword evidence="5" id="KW-0503">Monooxygenase</keyword>
<evidence type="ECO:0000256" key="5">
    <source>
        <dbReference type="ARBA" id="ARBA00023033"/>
    </source>
</evidence>
<dbReference type="InterPro" id="IPR050493">
    <property type="entry name" value="FAD-dep_Monooxygenase_BioMet"/>
</dbReference>
<dbReference type="Pfam" id="PF01494">
    <property type="entry name" value="FAD_binding_3"/>
    <property type="match status" value="2"/>
</dbReference>
<feature type="domain" description="FAD-binding" evidence="6">
    <location>
        <begin position="7"/>
        <end position="172"/>
    </location>
</feature>
<name>A0A5N5WYD7_9EURO</name>
<dbReference type="Proteomes" id="UP000326565">
    <property type="component" value="Unassembled WGS sequence"/>
</dbReference>
<dbReference type="PRINTS" id="PR00420">
    <property type="entry name" value="RNGMNOXGNASE"/>
</dbReference>
<gene>
    <name evidence="7" type="ORF">BDV29DRAFT_191634</name>
</gene>
<keyword evidence="8" id="KW-1185">Reference proteome</keyword>
<dbReference type="GO" id="GO:0004497">
    <property type="term" value="F:monooxygenase activity"/>
    <property type="evidence" value="ECO:0007669"/>
    <property type="project" value="UniProtKB-KW"/>
</dbReference>
<keyword evidence="3" id="KW-0274">FAD</keyword>
<dbReference type="AlphaFoldDB" id="A0A5N5WYD7"/>
<keyword evidence="2" id="KW-0285">Flavoprotein</keyword>
<evidence type="ECO:0000259" key="6">
    <source>
        <dbReference type="Pfam" id="PF01494"/>
    </source>
</evidence>
<dbReference type="SUPFAM" id="SSF51905">
    <property type="entry name" value="FAD/NAD(P)-binding domain"/>
    <property type="match status" value="1"/>
</dbReference>
<protein>
    <recommendedName>
        <fullName evidence="6">FAD-binding domain-containing protein</fullName>
    </recommendedName>
</protein>
<dbReference type="PANTHER" id="PTHR13789:SF314">
    <property type="entry name" value="FAD-BINDING DOMAIN-CONTAINING PROTEIN"/>
    <property type="match status" value="1"/>
</dbReference>
<reference evidence="7 8" key="1">
    <citation type="submission" date="2019-04" db="EMBL/GenBank/DDBJ databases">
        <title>Friends and foes A comparative genomics study of 23 Aspergillus species from section Flavi.</title>
        <authorList>
            <consortium name="DOE Joint Genome Institute"/>
            <person name="Kjaerbolling I."/>
            <person name="Vesth T."/>
            <person name="Frisvad J.C."/>
            <person name="Nybo J.L."/>
            <person name="Theobald S."/>
            <person name="Kildgaard S."/>
            <person name="Isbrandt T."/>
            <person name="Kuo A."/>
            <person name="Sato A."/>
            <person name="Lyhne E.K."/>
            <person name="Kogle M.E."/>
            <person name="Wiebenga A."/>
            <person name="Kun R.S."/>
            <person name="Lubbers R.J."/>
            <person name="Makela M.R."/>
            <person name="Barry K."/>
            <person name="Chovatia M."/>
            <person name="Clum A."/>
            <person name="Daum C."/>
            <person name="Haridas S."/>
            <person name="He G."/>
            <person name="LaButti K."/>
            <person name="Lipzen A."/>
            <person name="Mondo S."/>
            <person name="Riley R."/>
            <person name="Salamov A."/>
            <person name="Simmons B.A."/>
            <person name="Magnuson J.K."/>
            <person name="Henrissat B."/>
            <person name="Mortensen U.H."/>
            <person name="Larsen T.O."/>
            <person name="Devries R.P."/>
            <person name="Grigoriev I.V."/>
            <person name="Machida M."/>
            <person name="Baker S.E."/>
            <person name="Andersen M.R."/>
        </authorList>
    </citation>
    <scope>NUCLEOTIDE SEQUENCE [LARGE SCALE GENOMIC DNA]</scope>
    <source>
        <strain evidence="7 8">CBS 151.66</strain>
    </source>
</reference>
<dbReference type="Gene3D" id="3.50.50.60">
    <property type="entry name" value="FAD/NAD(P)-binding domain"/>
    <property type="match status" value="1"/>
</dbReference>
<evidence type="ECO:0000256" key="1">
    <source>
        <dbReference type="ARBA" id="ARBA00007992"/>
    </source>
</evidence>
<evidence type="ECO:0000256" key="2">
    <source>
        <dbReference type="ARBA" id="ARBA00022630"/>
    </source>
</evidence>
<dbReference type="PANTHER" id="PTHR13789">
    <property type="entry name" value="MONOOXYGENASE"/>
    <property type="match status" value="1"/>
</dbReference>
<dbReference type="InterPro" id="IPR036188">
    <property type="entry name" value="FAD/NAD-bd_sf"/>
</dbReference>
<evidence type="ECO:0000313" key="8">
    <source>
        <dbReference type="Proteomes" id="UP000326565"/>
    </source>
</evidence>
<dbReference type="SUPFAM" id="SSF54373">
    <property type="entry name" value="FAD-linked reductases, C-terminal domain"/>
    <property type="match status" value="1"/>
</dbReference>
<evidence type="ECO:0000256" key="3">
    <source>
        <dbReference type="ARBA" id="ARBA00022827"/>
    </source>
</evidence>
<comment type="similarity">
    <text evidence="1">Belongs to the paxM FAD-dependent monooxygenase family.</text>
</comment>
<evidence type="ECO:0000256" key="4">
    <source>
        <dbReference type="ARBA" id="ARBA00023002"/>
    </source>
</evidence>
<dbReference type="GO" id="GO:0071949">
    <property type="term" value="F:FAD binding"/>
    <property type="evidence" value="ECO:0007669"/>
    <property type="project" value="InterPro"/>
</dbReference>
<dbReference type="OrthoDB" id="40579at2759"/>
<feature type="domain" description="FAD-binding" evidence="6">
    <location>
        <begin position="282"/>
        <end position="346"/>
    </location>
</feature>